<evidence type="ECO:0000256" key="4">
    <source>
        <dbReference type="ARBA" id="ARBA00022475"/>
    </source>
</evidence>
<dbReference type="PANTHER" id="PTHR45651">
    <property type="entry name" value="CYCLIC NUCLEOTIDE-GATED ION CHANNEL 15-RELATED-RELATED"/>
    <property type="match status" value="1"/>
</dbReference>
<dbReference type="GO" id="GO:0030552">
    <property type="term" value="F:cAMP binding"/>
    <property type="evidence" value="ECO:0007669"/>
    <property type="project" value="UniProtKB-KW"/>
</dbReference>
<dbReference type="SMART" id="SM00100">
    <property type="entry name" value="cNMP"/>
    <property type="match status" value="1"/>
</dbReference>
<keyword evidence="6" id="KW-0116">cAMP-binding</keyword>
<keyword evidence="4" id="KW-1003">Cell membrane</keyword>
<dbReference type="SUPFAM" id="SSF81324">
    <property type="entry name" value="Voltage-gated potassium channels"/>
    <property type="match status" value="1"/>
</dbReference>
<dbReference type="GO" id="GO:0005216">
    <property type="term" value="F:monoatomic ion channel activity"/>
    <property type="evidence" value="ECO:0007669"/>
    <property type="project" value="InterPro"/>
</dbReference>
<dbReference type="AlphaFoldDB" id="A0A1J3DR53"/>
<evidence type="ECO:0000256" key="12">
    <source>
        <dbReference type="ARBA" id="ARBA00023136"/>
    </source>
</evidence>
<sequence length="732" mass="84437">MAFSHDNRVRFNDADRSLDSEYGGERKDRPSLERVLRNVKLGFEKGSEKIKTFKKPSSLRSHNKDPHHDSKAQKETSSITKKNIINPQGLFLQNWNKIFLFACVVALAIDPLFFYIPIVDGVRHCLTLDSKLEIAASLFRTLIDAFYILHIVFQFRTAYISPSSRVFGRGELVDDAKSIALKYISSYFVIDLLSILPLPQIVVLAVIPNAGKPVSLLTKDYLKSVVITQYVFRILRMYPLYTEVTRTSGIVTETAWAGAAWNLSLYMLASHVFGALWYLISVEREDRCWQEACERNDDCKIKFLYCEDKHNVRNDFLTDSCPFLDPGDINNSTVFNFGIFTDALKSGVVQSHDFWKKFFYCFWWGLRNLSALGQNLQTSKFVGEIIFAISICISGLVLFALLIGNMQKYLESTTVREEEMRVRKRDAEQWMSHRMLPEDLRKRIRRYEQYRWQETRGVEEETLLRNLPKDLRRDIKRHLCLELLKKVPMFEIMDEQLLDAVCDRLRPVLYTENSYVIREGDPVAEMLFVMRGKLISATTNGGRTGFFSAVYLKASDFCGDDLLTWALDPQSSSHFPISTRTVQALTEVEAFALAADDLKSVASQFRRLHSKQLQHTFKFYSVQWRTWGASFIQAAWRRHCRRKLAKSLRDEEDRLRDAIASQDRERERKRDAEAASSTLSLGATLYASRFASNALHNLRHNISNLPPRYTLPLLPQKPTEPDFTATDNTSDP</sequence>
<dbReference type="Pfam" id="PF00520">
    <property type="entry name" value="Ion_trans"/>
    <property type="match status" value="1"/>
</dbReference>
<evidence type="ECO:0000256" key="3">
    <source>
        <dbReference type="ARBA" id="ARBA00022448"/>
    </source>
</evidence>
<feature type="transmembrane region" description="Helical" evidence="17">
    <location>
        <begin position="187"/>
        <end position="207"/>
    </location>
</feature>
<keyword evidence="3" id="KW-0813">Transport</keyword>
<gene>
    <name evidence="19" type="ORF">GA_TR12063_c0_g1_i1_g.38667</name>
</gene>
<feature type="transmembrane region" description="Helical" evidence="17">
    <location>
        <begin position="381"/>
        <end position="403"/>
    </location>
</feature>
<evidence type="ECO:0000256" key="14">
    <source>
        <dbReference type="ARBA" id="ARBA00023286"/>
    </source>
</evidence>
<dbReference type="InterPro" id="IPR005821">
    <property type="entry name" value="Ion_trans_dom"/>
</dbReference>
<evidence type="ECO:0000256" key="1">
    <source>
        <dbReference type="ARBA" id="ARBA00004651"/>
    </source>
</evidence>
<evidence type="ECO:0000259" key="18">
    <source>
        <dbReference type="PROSITE" id="PS50042"/>
    </source>
</evidence>
<feature type="transmembrane region" description="Helical" evidence="17">
    <location>
        <begin position="259"/>
        <end position="280"/>
    </location>
</feature>
<evidence type="ECO:0000256" key="7">
    <source>
        <dbReference type="ARBA" id="ARBA00022692"/>
    </source>
</evidence>
<evidence type="ECO:0000256" key="8">
    <source>
        <dbReference type="ARBA" id="ARBA00022860"/>
    </source>
</evidence>
<evidence type="ECO:0000256" key="6">
    <source>
        <dbReference type="ARBA" id="ARBA00022566"/>
    </source>
</evidence>
<dbReference type="InterPro" id="IPR000595">
    <property type="entry name" value="cNMP-bd_dom"/>
</dbReference>
<dbReference type="GO" id="GO:0005516">
    <property type="term" value="F:calmodulin binding"/>
    <property type="evidence" value="ECO:0007669"/>
    <property type="project" value="UniProtKB-KW"/>
</dbReference>
<keyword evidence="8" id="KW-0112">Calmodulin-binding</keyword>
<dbReference type="SUPFAM" id="SSF51206">
    <property type="entry name" value="cAMP-binding domain-like"/>
    <property type="match status" value="1"/>
</dbReference>
<dbReference type="GO" id="GO:0005886">
    <property type="term" value="C:plasma membrane"/>
    <property type="evidence" value="ECO:0007669"/>
    <property type="project" value="UniProtKB-SubCell"/>
</dbReference>
<dbReference type="GO" id="GO:0030553">
    <property type="term" value="F:cGMP binding"/>
    <property type="evidence" value="ECO:0007669"/>
    <property type="project" value="UniProtKB-KW"/>
</dbReference>
<keyword evidence="9 17" id="KW-1133">Transmembrane helix</keyword>
<dbReference type="Gene3D" id="1.10.287.630">
    <property type="entry name" value="Helix hairpin bin"/>
    <property type="match status" value="1"/>
</dbReference>
<evidence type="ECO:0000256" key="15">
    <source>
        <dbReference type="ARBA" id="ARBA00023303"/>
    </source>
</evidence>
<feature type="domain" description="Cyclic nucleotide-binding" evidence="18">
    <location>
        <begin position="489"/>
        <end position="573"/>
    </location>
</feature>
<dbReference type="Gene3D" id="2.60.120.10">
    <property type="entry name" value="Jelly Rolls"/>
    <property type="match status" value="1"/>
</dbReference>
<keyword evidence="12 17" id="KW-0472">Membrane</keyword>
<keyword evidence="13" id="KW-0114">cAMP</keyword>
<evidence type="ECO:0000256" key="2">
    <source>
        <dbReference type="ARBA" id="ARBA00010486"/>
    </source>
</evidence>
<comment type="similarity">
    <text evidence="2">Belongs to the cyclic nucleotide-gated cation channel (TC 1.A.1.5) family.</text>
</comment>
<keyword evidence="15" id="KW-0407">Ion channel</keyword>
<keyword evidence="14" id="KW-1071">Ligand-gated ion channel</keyword>
<reference evidence="19" key="1">
    <citation type="submission" date="2016-07" db="EMBL/GenBank/DDBJ databases">
        <title>De novo transcriptome assembly of four accessions of the metal hyperaccumulator plant Noccaea caerulescens.</title>
        <authorList>
            <person name="Blande D."/>
            <person name="Halimaa P."/>
            <person name="Tervahauta A.I."/>
            <person name="Aarts M.G."/>
            <person name="Karenlampi S.O."/>
        </authorList>
    </citation>
    <scope>NUCLEOTIDE SEQUENCE</scope>
</reference>
<keyword evidence="5" id="KW-0140">cGMP</keyword>
<proteinExistence type="inferred from homology"/>
<feature type="region of interest" description="Disordered" evidence="16">
    <location>
        <begin position="47"/>
        <end position="78"/>
    </location>
</feature>
<evidence type="ECO:0000313" key="19">
    <source>
        <dbReference type="EMBL" id="JAU21623.1"/>
    </source>
</evidence>
<dbReference type="Gene3D" id="1.10.287.70">
    <property type="match status" value="1"/>
</dbReference>
<keyword evidence="10" id="KW-0142">cGMP-binding</keyword>
<evidence type="ECO:0000256" key="9">
    <source>
        <dbReference type="ARBA" id="ARBA00022989"/>
    </source>
</evidence>
<comment type="subcellular location">
    <subcellularLocation>
        <location evidence="1">Cell membrane</location>
        <topology evidence="1">Multi-pass membrane protein</topology>
    </subcellularLocation>
</comment>
<keyword evidence="11" id="KW-0406">Ion transport</keyword>
<accession>A0A1J3DR53</accession>
<dbReference type="InterPro" id="IPR014710">
    <property type="entry name" value="RmlC-like_jellyroll"/>
</dbReference>
<protein>
    <submittedName>
        <fullName evidence="19">Putative cyclic nucleotide-gated ion channel 10</fullName>
    </submittedName>
</protein>
<feature type="transmembrane region" description="Helical" evidence="17">
    <location>
        <begin position="138"/>
        <end position="159"/>
    </location>
</feature>
<keyword evidence="10" id="KW-0547">Nucleotide-binding</keyword>
<evidence type="ECO:0000256" key="10">
    <source>
        <dbReference type="ARBA" id="ARBA00022992"/>
    </source>
</evidence>
<dbReference type="PROSITE" id="PS50042">
    <property type="entry name" value="CNMP_BINDING_3"/>
    <property type="match status" value="1"/>
</dbReference>
<evidence type="ECO:0000256" key="11">
    <source>
        <dbReference type="ARBA" id="ARBA00023065"/>
    </source>
</evidence>
<feature type="region of interest" description="Disordered" evidence="16">
    <location>
        <begin position="709"/>
        <end position="732"/>
    </location>
</feature>
<feature type="transmembrane region" description="Helical" evidence="17">
    <location>
        <begin position="98"/>
        <end position="118"/>
    </location>
</feature>
<dbReference type="CDD" id="cd00038">
    <property type="entry name" value="CAP_ED"/>
    <property type="match status" value="1"/>
</dbReference>
<evidence type="ECO:0000256" key="5">
    <source>
        <dbReference type="ARBA" id="ARBA00022535"/>
    </source>
</evidence>
<dbReference type="FunFam" id="2.60.120.10:FF:000024">
    <property type="entry name" value="Cyclic nucleotide-gated ion channel 1"/>
    <property type="match status" value="1"/>
</dbReference>
<organism evidence="19">
    <name type="scientific">Noccaea caerulescens</name>
    <name type="common">Alpine penny-cress</name>
    <name type="synonym">Thlaspi caerulescens</name>
    <dbReference type="NCBI Taxonomy" id="107243"/>
    <lineage>
        <taxon>Eukaryota</taxon>
        <taxon>Viridiplantae</taxon>
        <taxon>Streptophyta</taxon>
        <taxon>Embryophyta</taxon>
        <taxon>Tracheophyta</taxon>
        <taxon>Spermatophyta</taxon>
        <taxon>Magnoliopsida</taxon>
        <taxon>eudicotyledons</taxon>
        <taxon>Gunneridae</taxon>
        <taxon>Pentapetalae</taxon>
        <taxon>rosids</taxon>
        <taxon>malvids</taxon>
        <taxon>Brassicales</taxon>
        <taxon>Brassicaceae</taxon>
        <taxon>Coluteocarpeae</taxon>
        <taxon>Noccaea</taxon>
    </lineage>
</organism>
<dbReference type="PROSITE" id="PS50096">
    <property type="entry name" value="IQ"/>
    <property type="match status" value="1"/>
</dbReference>
<name>A0A1J3DR53_NOCCA</name>
<dbReference type="InterPro" id="IPR018490">
    <property type="entry name" value="cNMP-bd_dom_sf"/>
</dbReference>
<keyword evidence="7 17" id="KW-0812">Transmembrane</keyword>
<dbReference type="FunFam" id="1.10.287.630:FF:000003">
    <property type="entry name" value="Cyclic nucleotide-gated ion channel 1"/>
    <property type="match status" value="1"/>
</dbReference>
<evidence type="ECO:0000256" key="16">
    <source>
        <dbReference type="SAM" id="MobiDB-lite"/>
    </source>
</evidence>
<evidence type="ECO:0000256" key="13">
    <source>
        <dbReference type="ARBA" id="ARBA00023149"/>
    </source>
</evidence>
<dbReference type="PANTHER" id="PTHR45651:SF110">
    <property type="entry name" value="CYCLIC NUCLEOTIDE-GATED ION CHANNEL 10-RELATED"/>
    <property type="match status" value="1"/>
</dbReference>
<dbReference type="EMBL" id="GEVI01010697">
    <property type="protein sequence ID" value="JAU21623.1"/>
    <property type="molecule type" value="Transcribed_RNA"/>
</dbReference>
<evidence type="ECO:0000256" key="17">
    <source>
        <dbReference type="SAM" id="Phobius"/>
    </source>
</evidence>
<feature type="compositionally biased region" description="Basic and acidic residues" evidence="16">
    <location>
        <begin position="62"/>
        <end position="74"/>
    </location>
</feature>